<evidence type="ECO:0000259" key="2">
    <source>
        <dbReference type="SMART" id="SM00849"/>
    </source>
</evidence>
<sequence length="321" mass="34865">MHDLGNGHFAYLQPSGTWGYSNAGLISDGDQSLLVDTLFDEPLTAEMLDTIRDATKIGAGDITQLVNTHANGDHTFGNRLVANARIIATESGAHEMEHEAPPEMLAALMADAPNMGQLGKFLQAVFTPFDFAGVKLRLPDETFTGEKTLMVGNKTVNLIQVGPAHTAGDLLVHVPEDKVLYTGDILFVEGTPIMWAGPVRNWLAACDLMLGMDVDAIVPGHGPVTDKDGVRAMRSYLAYVEEQTIRRHAAGMNAWEAAQDIALAEFGAWEDPERIAVTVDTIYRELNADDSPRDIIGLFGKMADLDLIYNPARTCSQGHQH</sequence>
<dbReference type="InterPro" id="IPR001279">
    <property type="entry name" value="Metallo-B-lactamas"/>
</dbReference>
<dbReference type="GO" id="GO:0017001">
    <property type="term" value="P:antibiotic catabolic process"/>
    <property type="evidence" value="ECO:0007669"/>
    <property type="project" value="UniProtKB-ARBA"/>
</dbReference>
<dbReference type="RefSeq" id="WP_221240362.1">
    <property type="nucleotide sequence ID" value="NZ_JACIJC010000001.1"/>
</dbReference>
<keyword evidence="4" id="KW-1185">Reference proteome</keyword>
<name>A0A7W9AFT8_9SPHN</name>
<evidence type="ECO:0000313" key="3">
    <source>
        <dbReference type="EMBL" id="MBB5684893.1"/>
    </source>
</evidence>
<dbReference type="InterPro" id="IPR036866">
    <property type="entry name" value="RibonucZ/Hydroxyglut_hydro"/>
</dbReference>
<organism evidence="3 4">
    <name type="scientific">Sphingobium boeckii</name>
    <dbReference type="NCBI Taxonomy" id="1082345"/>
    <lineage>
        <taxon>Bacteria</taxon>
        <taxon>Pseudomonadati</taxon>
        <taxon>Pseudomonadota</taxon>
        <taxon>Alphaproteobacteria</taxon>
        <taxon>Sphingomonadales</taxon>
        <taxon>Sphingomonadaceae</taxon>
        <taxon>Sphingobium</taxon>
    </lineage>
</organism>
<dbReference type="SUPFAM" id="SSF56281">
    <property type="entry name" value="Metallo-hydrolase/oxidoreductase"/>
    <property type="match status" value="1"/>
</dbReference>
<dbReference type="Proteomes" id="UP000549617">
    <property type="component" value="Unassembled WGS sequence"/>
</dbReference>
<keyword evidence="3" id="KW-0378">Hydrolase</keyword>
<dbReference type="AlphaFoldDB" id="A0A7W9AFT8"/>
<evidence type="ECO:0000256" key="1">
    <source>
        <dbReference type="ARBA" id="ARBA00005250"/>
    </source>
</evidence>
<reference evidence="3 4" key="1">
    <citation type="submission" date="2020-08" db="EMBL/GenBank/DDBJ databases">
        <title>Genomic Encyclopedia of Type Strains, Phase IV (KMG-IV): sequencing the most valuable type-strain genomes for metagenomic binning, comparative biology and taxonomic classification.</title>
        <authorList>
            <person name="Goeker M."/>
        </authorList>
    </citation>
    <scope>NUCLEOTIDE SEQUENCE [LARGE SCALE GENOMIC DNA]</scope>
    <source>
        <strain evidence="3 4">DSM 25079</strain>
    </source>
</reference>
<comment type="caution">
    <text evidence="3">The sequence shown here is derived from an EMBL/GenBank/DDBJ whole genome shotgun (WGS) entry which is preliminary data.</text>
</comment>
<dbReference type="PANTHER" id="PTHR42951:SF4">
    <property type="entry name" value="ACYL-COENZYME A THIOESTERASE MBLAC2"/>
    <property type="match status" value="1"/>
</dbReference>
<feature type="domain" description="Metallo-beta-lactamase" evidence="2">
    <location>
        <begin position="20"/>
        <end position="221"/>
    </location>
</feature>
<dbReference type="EMBL" id="JACIJC010000001">
    <property type="protein sequence ID" value="MBB5684893.1"/>
    <property type="molecule type" value="Genomic_DNA"/>
</dbReference>
<dbReference type="GO" id="GO:0016787">
    <property type="term" value="F:hydrolase activity"/>
    <property type="evidence" value="ECO:0007669"/>
    <property type="project" value="UniProtKB-KW"/>
</dbReference>
<dbReference type="PANTHER" id="PTHR42951">
    <property type="entry name" value="METALLO-BETA-LACTAMASE DOMAIN-CONTAINING"/>
    <property type="match status" value="1"/>
</dbReference>
<dbReference type="Gene3D" id="3.60.15.10">
    <property type="entry name" value="Ribonuclease Z/Hydroxyacylglutathione hydrolase-like"/>
    <property type="match status" value="1"/>
</dbReference>
<accession>A0A7W9AFT8</accession>
<proteinExistence type="inferred from homology"/>
<dbReference type="SMART" id="SM00849">
    <property type="entry name" value="Lactamase_B"/>
    <property type="match status" value="1"/>
</dbReference>
<dbReference type="Pfam" id="PF00753">
    <property type="entry name" value="Lactamase_B"/>
    <property type="match status" value="1"/>
</dbReference>
<gene>
    <name evidence="3" type="ORF">FHS49_000884</name>
</gene>
<protein>
    <submittedName>
        <fullName evidence="3">Glyoxylase-like metal-dependent hydrolase (Beta-lactamase superfamily II)</fullName>
    </submittedName>
</protein>
<evidence type="ECO:0000313" key="4">
    <source>
        <dbReference type="Proteomes" id="UP000549617"/>
    </source>
</evidence>
<dbReference type="InterPro" id="IPR050855">
    <property type="entry name" value="NDM-1-like"/>
</dbReference>
<dbReference type="CDD" id="cd16282">
    <property type="entry name" value="metallo-hydrolase-like_MBL-fold"/>
    <property type="match status" value="1"/>
</dbReference>
<comment type="similarity">
    <text evidence="1">Belongs to the metallo-beta-lactamase superfamily. Class-B beta-lactamase family.</text>
</comment>